<proteinExistence type="predicted"/>
<dbReference type="Pfam" id="PF07592">
    <property type="entry name" value="DDE_Tnp_ISAZ013"/>
    <property type="match status" value="1"/>
</dbReference>
<comment type="caution">
    <text evidence="1">The sequence shown here is derived from an EMBL/GenBank/DDBJ whole genome shotgun (WGS) entry which is preliminary data.</text>
</comment>
<reference evidence="1" key="1">
    <citation type="journal article" date="2015" name="Proc. Natl. Acad. Sci. U.S.A.">
        <title>Networks of energetic and metabolic interactions define dynamics in microbial communities.</title>
        <authorList>
            <person name="Embree M."/>
            <person name="Liu J.K."/>
            <person name="Al-Bassam M.M."/>
            <person name="Zengler K."/>
        </authorList>
    </citation>
    <scope>NUCLEOTIDE SEQUENCE</scope>
</reference>
<organism evidence="1">
    <name type="scientific">hydrocarbon metagenome</name>
    <dbReference type="NCBI Taxonomy" id="938273"/>
    <lineage>
        <taxon>unclassified sequences</taxon>
        <taxon>metagenomes</taxon>
        <taxon>ecological metagenomes</taxon>
    </lineage>
</organism>
<protein>
    <recommendedName>
        <fullName evidence="2">Rhodopirellula transposase</fullName>
    </recommendedName>
</protein>
<dbReference type="AlphaFoldDB" id="A0A0W8F6I6"/>
<gene>
    <name evidence="1" type="ORF">ASZ90_013875</name>
</gene>
<accession>A0A0W8F6I6</accession>
<sequence>MDEKVYPKGIKISDNELKEINLTSDKFHGEWNYTIKPNKKIEFN</sequence>
<dbReference type="EMBL" id="LNQE01001496">
    <property type="protein sequence ID" value="KUG16479.1"/>
    <property type="molecule type" value="Genomic_DNA"/>
</dbReference>
<dbReference type="InterPro" id="IPR011518">
    <property type="entry name" value="Transposase_36"/>
</dbReference>
<name>A0A0W8F6I6_9ZZZZ</name>
<evidence type="ECO:0000313" key="1">
    <source>
        <dbReference type="EMBL" id="KUG16479.1"/>
    </source>
</evidence>
<evidence type="ECO:0008006" key="2">
    <source>
        <dbReference type="Google" id="ProtNLM"/>
    </source>
</evidence>